<protein>
    <submittedName>
        <fullName evidence="2">AIPR family protein</fullName>
    </submittedName>
</protein>
<accession>A0ABQ7FQ57</accession>
<keyword evidence="3" id="KW-1185">Reference proteome</keyword>
<comment type="caution">
    <text evidence="2">The sequence shown here is derived from an EMBL/GenBank/DDBJ whole genome shotgun (WGS) entry which is preliminary data.</text>
</comment>
<sequence length="712" mass="78904">MSAQQQGPSSLPTQVRHVRPALLKDYAGLIYEDDLKGYDRIGRENRFLSRALAASAVRLVTGCDHETAGRAVIDGEDDQGIDGVAVGENSRDVWLVQAKWSDSGKAKIDKGEALKFVDGLRLIDQRDFERFNERLTPHVAQLDAAMGDPRLRITLVVALMGARDLSDAVTEVLERACTEMNTLGPVLSYRVVTAADVHQQLRQDLAPDPVNVTATMSGWIRRGTPFEAWQGTVAVRDVAAWYAAYGDALYEDNVRNSLGLTRINSGIKETLLTEPENFWYFNNGITVLCDAIEPQWPGRRMPNEPVRLALDGVSVVNGAQTVTAIHEAMAQHPDQAENADVTVRAISLGTERPVYAKRVTETTNTQNDVSQRDFIALEPAQAEIREDFLLSLGKTYVYKRGEPDPAPEAGCSVVHAATALACAHRSPELAVRASEDTDLLWERGSSGAYPRLFGEVPTALRIWRSVEIRRGVGAALEVERRRLHGRAADIARRGDLLVTHLVFRHLGLEEELDEPDLHWQPTLDRLAELTATALSWLIHHVDAEYGRNSFLSNTFTDETRCKHLSKLVLEDMDRGGTVPVLPVDYRPPAKHKRKQRRPNAVPTLVSAGRLADGTPLVFQPKSSTETAAVRAWLDEDARRGRATWVNDRVKCLLWTYDGNAYSASGLVTKIWELAGYEKSPVAVQGPSRWTSDGVNTLWDLALQVLDDKNEQG</sequence>
<evidence type="ECO:0000313" key="2">
    <source>
        <dbReference type="EMBL" id="KAF4410970.1"/>
    </source>
</evidence>
<name>A0ABQ7FQ57_9ACTN</name>
<reference evidence="2 3" key="1">
    <citation type="submission" date="2019-10" db="EMBL/GenBank/DDBJ databases">
        <title>Streptomyces tenebrisbrunneis sp.nov., an endogenous actinomycete isolated from of Lycium ruthenicum.</title>
        <authorList>
            <person name="Ma L."/>
        </authorList>
    </citation>
    <scope>NUCLEOTIDE SEQUENCE [LARGE SCALE GENOMIC DNA]</scope>
    <source>
        <strain evidence="2 3">TRM 66187</strain>
    </source>
</reference>
<gene>
    <name evidence="2" type="ORF">GCU69_01030</name>
</gene>
<organism evidence="2 3">
    <name type="scientific">Streptomyces lycii</name>
    <dbReference type="NCBI Taxonomy" id="2654337"/>
    <lineage>
        <taxon>Bacteria</taxon>
        <taxon>Bacillati</taxon>
        <taxon>Actinomycetota</taxon>
        <taxon>Actinomycetes</taxon>
        <taxon>Kitasatosporales</taxon>
        <taxon>Streptomycetaceae</taxon>
        <taxon>Streptomyces</taxon>
    </lineage>
</organism>
<dbReference type="EMBL" id="WHPN01000025">
    <property type="protein sequence ID" value="KAF4410970.1"/>
    <property type="molecule type" value="Genomic_DNA"/>
</dbReference>
<dbReference type="InterPro" id="IPR018891">
    <property type="entry name" value="AIPR_C"/>
</dbReference>
<evidence type="ECO:0000259" key="1">
    <source>
        <dbReference type="Pfam" id="PF10592"/>
    </source>
</evidence>
<proteinExistence type="predicted"/>
<dbReference type="Proteomes" id="UP000621266">
    <property type="component" value="Unassembled WGS sequence"/>
</dbReference>
<dbReference type="Pfam" id="PF10592">
    <property type="entry name" value="AIPR"/>
    <property type="match status" value="1"/>
</dbReference>
<dbReference type="RefSeq" id="WP_156204864.1">
    <property type="nucleotide sequence ID" value="NZ_WHPN01000025.1"/>
</dbReference>
<feature type="domain" description="Abortive phage infection protein C-terminal" evidence="1">
    <location>
        <begin position="250"/>
        <end position="400"/>
    </location>
</feature>
<evidence type="ECO:0000313" key="3">
    <source>
        <dbReference type="Proteomes" id="UP000621266"/>
    </source>
</evidence>